<evidence type="ECO:0000313" key="17">
    <source>
        <dbReference type="Proteomes" id="UP000231139"/>
    </source>
</evidence>
<dbReference type="PANTHER" id="PTHR11406">
    <property type="entry name" value="PHOSPHOGLYCERATE KINASE"/>
    <property type="match status" value="1"/>
</dbReference>
<comment type="caution">
    <text evidence="16">The sequence shown here is derived from an EMBL/GenBank/DDBJ whole genome shotgun (WGS) entry which is preliminary data.</text>
</comment>
<comment type="subunit">
    <text evidence="4 13">Monomer.</text>
</comment>
<comment type="catalytic activity">
    <reaction evidence="1 13 15">
        <text>(2R)-3-phosphoglycerate + ATP = (2R)-3-phospho-glyceroyl phosphate + ADP</text>
        <dbReference type="Rhea" id="RHEA:14801"/>
        <dbReference type="ChEBI" id="CHEBI:30616"/>
        <dbReference type="ChEBI" id="CHEBI:57604"/>
        <dbReference type="ChEBI" id="CHEBI:58272"/>
        <dbReference type="ChEBI" id="CHEBI:456216"/>
        <dbReference type="EC" id="2.7.2.3"/>
    </reaction>
</comment>
<dbReference type="InterPro" id="IPR036043">
    <property type="entry name" value="Phosphoglycerate_kinase_sf"/>
</dbReference>
<evidence type="ECO:0000256" key="13">
    <source>
        <dbReference type="HAMAP-Rule" id="MF_00145"/>
    </source>
</evidence>
<dbReference type="PROSITE" id="PS00111">
    <property type="entry name" value="PGLYCERATE_KINASE"/>
    <property type="match status" value="1"/>
</dbReference>
<evidence type="ECO:0000256" key="3">
    <source>
        <dbReference type="ARBA" id="ARBA00008982"/>
    </source>
</evidence>
<dbReference type="InterPro" id="IPR015911">
    <property type="entry name" value="Phosphoglycerate_kinase_CS"/>
</dbReference>
<feature type="binding site" evidence="13">
    <location>
        <begin position="19"/>
        <end position="21"/>
    </location>
    <ligand>
        <name>substrate</name>
    </ligand>
</feature>
<keyword evidence="8 13" id="KW-0808">Transferase</keyword>
<evidence type="ECO:0000256" key="7">
    <source>
        <dbReference type="ARBA" id="ARBA00022490"/>
    </source>
</evidence>
<dbReference type="PANTHER" id="PTHR11406:SF23">
    <property type="entry name" value="PHOSPHOGLYCERATE KINASE 1, CHLOROPLASTIC-RELATED"/>
    <property type="match status" value="1"/>
</dbReference>
<dbReference type="EMBL" id="PCWK01000038">
    <property type="protein sequence ID" value="PIR02440.1"/>
    <property type="molecule type" value="Genomic_DNA"/>
</dbReference>
<sequence>MKTLEDFEFQNKRVLLRCDFNVPLSEKREILDDFRIRKTLPTIEYLKQKQAKIILISHLGDSEKGKEKKYSLKPIASRLEELLNQKINFIPDCLGRNVEKKIEKMKAAEVILLENLRFYPEEKENEPNFVRKLAQLGDIFVQDGFGVCHRSHASVVGIPRILPAACGFLLAEEIAILSQVLENPDRPLIVIIGGVKISTKIELVRQFLERADHLLLGGKIANTLLKVKGLYIKGPWEEEEEKLLKVLERINLTNPKLHLPVDGIIALSSLEERYLRQGAVGTLRKEEEIFDIGPETIETFKKIIESAKMIVWNGPLGYFEKPPFDKGTTEIAKAIVESDAFSIAGGGETIEFINKNGLTEKFNHISTGGGAMLDFLSGQLLPGIEVLEENYGN</sequence>
<evidence type="ECO:0000313" key="16">
    <source>
        <dbReference type="EMBL" id="PIR02440.1"/>
    </source>
</evidence>
<keyword evidence="7 13" id="KW-0963">Cytoplasm</keyword>
<keyword evidence="12 13" id="KW-0324">Glycolysis</keyword>
<dbReference type="EC" id="2.7.2.3" evidence="5 13"/>
<evidence type="ECO:0000256" key="6">
    <source>
        <dbReference type="ARBA" id="ARBA00016471"/>
    </source>
</evidence>
<evidence type="ECO:0000256" key="5">
    <source>
        <dbReference type="ARBA" id="ARBA00013061"/>
    </source>
</evidence>
<evidence type="ECO:0000256" key="10">
    <source>
        <dbReference type="ARBA" id="ARBA00022777"/>
    </source>
</evidence>
<evidence type="ECO:0000256" key="4">
    <source>
        <dbReference type="ARBA" id="ARBA00011245"/>
    </source>
</evidence>
<dbReference type="Gene3D" id="3.40.50.1260">
    <property type="entry name" value="Phosphoglycerate kinase, N-terminal domain"/>
    <property type="match status" value="2"/>
</dbReference>
<evidence type="ECO:0000256" key="11">
    <source>
        <dbReference type="ARBA" id="ARBA00022840"/>
    </source>
</evidence>
<feature type="binding site" evidence="13">
    <location>
        <begin position="346"/>
        <end position="349"/>
    </location>
    <ligand>
        <name>ATP</name>
        <dbReference type="ChEBI" id="CHEBI:30616"/>
    </ligand>
</feature>
<accession>A0A2H0N0L6</accession>
<dbReference type="GO" id="GO:0006096">
    <property type="term" value="P:glycolytic process"/>
    <property type="evidence" value="ECO:0007669"/>
    <property type="project" value="UniProtKB-UniRule"/>
</dbReference>
<gene>
    <name evidence="13 16" type="primary">pgk</name>
    <name evidence="16" type="ORF">COV62_01485</name>
</gene>
<dbReference type="GO" id="GO:0005829">
    <property type="term" value="C:cytosol"/>
    <property type="evidence" value="ECO:0007669"/>
    <property type="project" value="TreeGrafter"/>
</dbReference>
<dbReference type="GO" id="GO:0005524">
    <property type="term" value="F:ATP binding"/>
    <property type="evidence" value="ECO:0007669"/>
    <property type="project" value="UniProtKB-KW"/>
</dbReference>
<organism evidence="16 17">
    <name type="scientific">Candidatus Nealsonbacteria bacterium CG11_big_fil_rev_8_21_14_0_20_35_11</name>
    <dbReference type="NCBI Taxonomy" id="1974713"/>
    <lineage>
        <taxon>Bacteria</taxon>
        <taxon>Candidatus Nealsoniibacteriota</taxon>
    </lineage>
</organism>
<feature type="binding site" evidence="13">
    <location>
        <position position="150"/>
    </location>
    <ligand>
        <name>substrate</name>
    </ligand>
</feature>
<comment type="pathway">
    <text evidence="2 13">Carbohydrate degradation; glycolysis; pyruvate from D-glyceraldehyde 3-phosphate: step 2/5.</text>
</comment>
<dbReference type="GO" id="GO:0004618">
    <property type="term" value="F:phosphoglycerate kinase activity"/>
    <property type="evidence" value="ECO:0007669"/>
    <property type="project" value="UniProtKB-UniRule"/>
</dbReference>
<keyword evidence="9 13" id="KW-0547">Nucleotide-binding</keyword>
<dbReference type="GO" id="GO:0043531">
    <property type="term" value="F:ADP binding"/>
    <property type="evidence" value="ECO:0007669"/>
    <property type="project" value="TreeGrafter"/>
</dbReference>
<proteinExistence type="inferred from homology"/>
<comment type="caution">
    <text evidence="13">Lacks conserved residue(s) required for the propagation of feature annotation.</text>
</comment>
<evidence type="ECO:0000256" key="2">
    <source>
        <dbReference type="ARBA" id="ARBA00004838"/>
    </source>
</evidence>
<dbReference type="Proteomes" id="UP000231139">
    <property type="component" value="Unassembled WGS sequence"/>
</dbReference>
<evidence type="ECO:0000256" key="8">
    <source>
        <dbReference type="ARBA" id="ARBA00022679"/>
    </source>
</evidence>
<protein>
    <recommendedName>
        <fullName evidence="6 13">Phosphoglycerate kinase</fullName>
        <ecNumber evidence="5 13">2.7.2.3</ecNumber>
    </recommendedName>
</protein>
<evidence type="ECO:0000256" key="15">
    <source>
        <dbReference type="RuleBase" id="RU000532"/>
    </source>
</evidence>
<dbReference type="InterPro" id="IPR001576">
    <property type="entry name" value="Phosphoglycerate_kinase"/>
</dbReference>
<feature type="binding site" evidence="13 14">
    <location>
        <position position="200"/>
    </location>
    <ligand>
        <name>ATP</name>
        <dbReference type="ChEBI" id="CHEBI:30616"/>
    </ligand>
</feature>
<name>A0A2H0N0L6_9BACT</name>
<comment type="similarity">
    <text evidence="3 13 15">Belongs to the phosphoglycerate kinase family.</text>
</comment>
<evidence type="ECO:0000256" key="1">
    <source>
        <dbReference type="ARBA" id="ARBA00000642"/>
    </source>
</evidence>
<dbReference type="FunFam" id="3.40.50.1260:FF:000031">
    <property type="entry name" value="Phosphoglycerate kinase 1"/>
    <property type="match status" value="1"/>
</dbReference>
<dbReference type="UniPathway" id="UPA00109">
    <property type="reaction ID" value="UER00185"/>
</dbReference>
<feature type="binding site" evidence="13 14">
    <location>
        <position position="320"/>
    </location>
    <ligand>
        <name>ATP</name>
        <dbReference type="ChEBI" id="CHEBI:30616"/>
    </ligand>
</feature>
<keyword evidence="11 13" id="KW-0067">ATP-binding</keyword>
<dbReference type="PRINTS" id="PR00477">
    <property type="entry name" value="PHGLYCKINASE"/>
</dbReference>
<evidence type="ECO:0000256" key="12">
    <source>
        <dbReference type="ARBA" id="ARBA00023152"/>
    </source>
</evidence>
<dbReference type="SUPFAM" id="SSF53748">
    <property type="entry name" value="Phosphoglycerate kinase"/>
    <property type="match status" value="1"/>
</dbReference>
<reference evidence="16 17" key="1">
    <citation type="submission" date="2017-09" db="EMBL/GenBank/DDBJ databases">
        <title>Depth-based differentiation of microbial function through sediment-hosted aquifers and enrichment of novel symbionts in the deep terrestrial subsurface.</title>
        <authorList>
            <person name="Probst A.J."/>
            <person name="Ladd B."/>
            <person name="Jarett J.K."/>
            <person name="Geller-Mcgrath D.E."/>
            <person name="Sieber C.M."/>
            <person name="Emerson J.B."/>
            <person name="Anantharaman K."/>
            <person name="Thomas B.C."/>
            <person name="Malmstrom R."/>
            <person name="Stieglmeier M."/>
            <person name="Klingl A."/>
            <person name="Woyke T."/>
            <person name="Ryan C.M."/>
            <person name="Banfield J.F."/>
        </authorList>
    </citation>
    <scope>NUCLEOTIDE SEQUENCE [LARGE SCALE GENOMIC DNA]</scope>
    <source>
        <strain evidence="16">CG11_big_fil_rev_8_21_14_0_20_35_11</strain>
    </source>
</reference>
<dbReference type="GO" id="GO:0006094">
    <property type="term" value="P:gluconeogenesis"/>
    <property type="evidence" value="ECO:0007669"/>
    <property type="project" value="TreeGrafter"/>
</dbReference>
<evidence type="ECO:0000256" key="9">
    <source>
        <dbReference type="ARBA" id="ARBA00022741"/>
    </source>
</evidence>
<comment type="subcellular location">
    <subcellularLocation>
        <location evidence="13">Cytoplasm</location>
    </subcellularLocation>
</comment>
<dbReference type="Pfam" id="PF00162">
    <property type="entry name" value="PGK"/>
    <property type="match status" value="1"/>
</dbReference>
<feature type="binding site" evidence="13">
    <location>
        <position position="117"/>
    </location>
    <ligand>
        <name>substrate</name>
    </ligand>
</feature>
<feature type="binding site" evidence="13">
    <location>
        <position position="35"/>
    </location>
    <ligand>
        <name>substrate</name>
    </ligand>
</feature>
<keyword evidence="10 13" id="KW-0418">Kinase</keyword>
<dbReference type="HAMAP" id="MF_00145">
    <property type="entry name" value="Phosphoglyc_kinase"/>
    <property type="match status" value="1"/>
</dbReference>
<feature type="binding site" evidence="13">
    <location>
        <begin position="58"/>
        <end position="61"/>
    </location>
    <ligand>
        <name>substrate</name>
    </ligand>
</feature>
<dbReference type="InterPro" id="IPR015824">
    <property type="entry name" value="Phosphoglycerate_kinase_N"/>
</dbReference>
<evidence type="ECO:0000256" key="14">
    <source>
        <dbReference type="PIRSR" id="PIRSR000724-2"/>
    </source>
</evidence>
<dbReference type="PIRSF" id="PIRSF000724">
    <property type="entry name" value="Pgk"/>
    <property type="match status" value="1"/>
</dbReference>
<dbReference type="AlphaFoldDB" id="A0A2H0N0L6"/>
<dbReference type="FunFam" id="3.40.50.1260:FF:000006">
    <property type="entry name" value="Phosphoglycerate kinase"/>
    <property type="match status" value="1"/>
</dbReference>